<gene>
    <name evidence="1" type="ORF">GSOID_T00026411001</name>
</gene>
<dbReference type="EMBL" id="FN657409">
    <property type="protein sequence ID" value="CBY42695.1"/>
    <property type="molecule type" value="Genomic_DNA"/>
</dbReference>
<accession>E4Z4R7</accession>
<sequence length="394" mass="45646">KYQLNKDFDGQLNQPSWEQVETHVQSEINFQCKWKDHEKQERYNRYCINVKDGKLNPYDGLAPDDFTKWETDKEKAEFERAATQKSAITEIMKNRFKRAQFQDKDVNVSLARSKREKMYQEKIDAVKMNFFGAMTHECYDWYPSKIVCRRFNVPEPYPGSTQIGCPWLEAENKKHEAAEETIQDIFGASDYQMGLFKAEEAGSEPKEEVKPAPAKPLEAKILSGGLASAADLMKLEEDQFSSAQTQQAPVRKSLMELKRELVQKQVQREDKKKFEINPRPVPGSAESRLPSTVKTIVREVDLNQQTKPMSKQPSRFYKFAEPEKADSTTISAKKLRIKQRQEKVAEKMTTVAPTDKPPVDVFKSIFSDSVFGLQFVLQYFFSYNYQAKPNRRIK</sequence>
<dbReference type="Pfam" id="PF26093">
    <property type="entry name" value="HTH_TGH"/>
    <property type="match status" value="1"/>
</dbReference>
<dbReference type="PANTHER" id="PTHR13384">
    <property type="entry name" value="G PATCH DOMAIN-CONTAINING PROTEIN 1"/>
    <property type="match status" value="1"/>
</dbReference>
<proteinExistence type="predicted"/>
<organism evidence="1">
    <name type="scientific">Oikopleura dioica</name>
    <name type="common">Tunicate</name>
    <dbReference type="NCBI Taxonomy" id="34765"/>
    <lineage>
        <taxon>Eukaryota</taxon>
        <taxon>Metazoa</taxon>
        <taxon>Chordata</taxon>
        <taxon>Tunicata</taxon>
        <taxon>Appendicularia</taxon>
        <taxon>Copelata</taxon>
        <taxon>Oikopleuridae</taxon>
        <taxon>Oikopleura</taxon>
    </lineage>
</organism>
<evidence type="ECO:0000313" key="1">
    <source>
        <dbReference type="EMBL" id="CBY42695.1"/>
    </source>
</evidence>
<reference evidence="1" key="1">
    <citation type="journal article" date="2010" name="Science">
        <title>Plasticity of animal genome architecture unmasked by rapid evolution of a pelagic tunicate.</title>
        <authorList>
            <person name="Denoeud F."/>
            <person name="Henriet S."/>
            <person name="Mungpakdee S."/>
            <person name="Aury J.M."/>
            <person name="Da Silva C."/>
            <person name="Brinkmann H."/>
            <person name="Mikhaleva J."/>
            <person name="Olsen L.C."/>
            <person name="Jubin C."/>
            <person name="Canestro C."/>
            <person name="Bouquet J.M."/>
            <person name="Danks G."/>
            <person name="Poulain J."/>
            <person name="Campsteijn C."/>
            <person name="Adamski M."/>
            <person name="Cross I."/>
            <person name="Yadetie F."/>
            <person name="Muffato M."/>
            <person name="Louis A."/>
            <person name="Butcher S."/>
            <person name="Tsagkogeorga G."/>
            <person name="Konrad A."/>
            <person name="Singh S."/>
            <person name="Jensen M.F."/>
            <person name="Cong E.H."/>
            <person name="Eikeseth-Otteraa H."/>
            <person name="Noel B."/>
            <person name="Anthouard V."/>
            <person name="Porcel B.M."/>
            <person name="Kachouri-Lafond R."/>
            <person name="Nishino A."/>
            <person name="Ugolini M."/>
            <person name="Chourrout P."/>
            <person name="Nishida H."/>
            <person name="Aasland R."/>
            <person name="Huzurbazar S."/>
            <person name="Westhof E."/>
            <person name="Delsuc F."/>
            <person name="Lehrach H."/>
            <person name="Reinhardt R."/>
            <person name="Weissenbach J."/>
            <person name="Roy S.W."/>
            <person name="Artiguenave F."/>
            <person name="Postlethwait J.H."/>
            <person name="Manak J.R."/>
            <person name="Thompson E.M."/>
            <person name="Jaillon O."/>
            <person name="Du Pasquier L."/>
            <person name="Boudinot P."/>
            <person name="Liberles D.A."/>
            <person name="Volff J.N."/>
            <person name="Philippe H."/>
            <person name="Lenhard B."/>
            <person name="Roest Crollius H."/>
            <person name="Wincker P."/>
            <person name="Chourrout D."/>
        </authorList>
    </citation>
    <scope>NUCLEOTIDE SEQUENCE [LARGE SCALE GENOMIC DNA]</scope>
</reference>
<dbReference type="PANTHER" id="PTHR13384:SF19">
    <property type="entry name" value="G PATCH DOMAIN-CONTAINING PROTEIN 1"/>
    <property type="match status" value="1"/>
</dbReference>
<dbReference type="Proteomes" id="UP000011014">
    <property type="component" value="Unassembled WGS sequence"/>
</dbReference>
<dbReference type="GO" id="GO:0003723">
    <property type="term" value="F:RNA binding"/>
    <property type="evidence" value="ECO:0007669"/>
    <property type="project" value="TreeGrafter"/>
</dbReference>
<feature type="non-terminal residue" evidence="1">
    <location>
        <position position="1"/>
    </location>
</feature>
<dbReference type="GO" id="GO:0005634">
    <property type="term" value="C:nucleus"/>
    <property type="evidence" value="ECO:0007669"/>
    <property type="project" value="TreeGrafter"/>
</dbReference>
<name>E4Z4R7_OIKDI</name>
<dbReference type="AlphaFoldDB" id="E4Z4R7"/>
<protein>
    <submittedName>
        <fullName evidence="1">Uncharacterized protein</fullName>
    </submittedName>
</protein>